<gene>
    <name evidence="2" type="ORF">I553_5591</name>
</gene>
<name>X7ZW97_MYCXE</name>
<feature type="compositionally biased region" description="Low complexity" evidence="1">
    <location>
        <begin position="27"/>
        <end position="36"/>
    </location>
</feature>
<proteinExistence type="predicted"/>
<accession>X7ZW97</accession>
<evidence type="ECO:0000256" key="1">
    <source>
        <dbReference type="SAM" id="MobiDB-lite"/>
    </source>
</evidence>
<dbReference type="AlphaFoldDB" id="X7ZW97"/>
<feature type="region of interest" description="Disordered" evidence="1">
    <location>
        <begin position="25"/>
        <end position="49"/>
    </location>
</feature>
<dbReference type="EMBL" id="JAOB01000069">
    <property type="protein sequence ID" value="EUA23872.1"/>
    <property type="molecule type" value="Genomic_DNA"/>
</dbReference>
<sequence length="49" mass="5118">MLALVPTFGKVAPFGWFIGLRVAPSRTTSSPGSPAGRGAGRFSERLQKG</sequence>
<protein>
    <submittedName>
        <fullName evidence="2">Uncharacterized protein</fullName>
    </submittedName>
</protein>
<comment type="caution">
    <text evidence="2">The sequence shown here is derived from an EMBL/GenBank/DDBJ whole genome shotgun (WGS) entry which is preliminary data.</text>
</comment>
<organism evidence="2">
    <name type="scientific">Mycobacterium xenopi 4042</name>
    <dbReference type="NCBI Taxonomy" id="1299334"/>
    <lineage>
        <taxon>Bacteria</taxon>
        <taxon>Bacillati</taxon>
        <taxon>Actinomycetota</taxon>
        <taxon>Actinomycetes</taxon>
        <taxon>Mycobacteriales</taxon>
        <taxon>Mycobacteriaceae</taxon>
        <taxon>Mycobacterium</taxon>
    </lineage>
</organism>
<evidence type="ECO:0000313" key="2">
    <source>
        <dbReference type="EMBL" id="EUA23872.1"/>
    </source>
</evidence>
<reference evidence="2" key="1">
    <citation type="submission" date="2014-01" db="EMBL/GenBank/DDBJ databases">
        <authorList>
            <person name="Brown-Elliot B."/>
            <person name="Wallace R."/>
            <person name="Lenaerts A."/>
            <person name="Ordway D."/>
            <person name="DeGroote M.A."/>
            <person name="Parker T."/>
            <person name="Sizemore C."/>
            <person name="Tallon L.J."/>
            <person name="Sadzewicz L.K."/>
            <person name="Sengamalay N."/>
            <person name="Fraser C.M."/>
            <person name="Hine E."/>
            <person name="Shefchek K.A."/>
            <person name="Das S.P."/>
            <person name="Tettelin H."/>
        </authorList>
    </citation>
    <scope>NUCLEOTIDE SEQUENCE [LARGE SCALE GENOMIC DNA]</scope>
    <source>
        <strain evidence="2">4042</strain>
    </source>
</reference>
<dbReference type="PATRIC" id="fig|1299334.3.peg.7538"/>